<dbReference type="AlphaFoldDB" id="A0A382T6A9"/>
<dbReference type="InterPro" id="IPR000644">
    <property type="entry name" value="CBS_dom"/>
</dbReference>
<gene>
    <name evidence="2" type="ORF">METZ01_LOCUS370538</name>
</gene>
<proteinExistence type="predicted"/>
<protein>
    <recommendedName>
        <fullName evidence="1">CBS domain-containing protein</fullName>
    </recommendedName>
</protein>
<organism evidence="2">
    <name type="scientific">marine metagenome</name>
    <dbReference type="NCBI Taxonomy" id="408172"/>
    <lineage>
        <taxon>unclassified sequences</taxon>
        <taxon>metagenomes</taxon>
        <taxon>ecological metagenomes</taxon>
    </lineage>
</organism>
<dbReference type="Gene3D" id="3.10.580.10">
    <property type="entry name" value="CBS-domain"/>
    <property type="match status" value="1"/>
</dbReference>
<dbReference type="PROSITE" id="PS51371">
    <property type="entry name" value="CBS"/>
    <property type="match status" value="1"/>
</dbReference>
<name>A0A382T6A9_9ZZZZ</name>
<dbReference type="Pfam" id="PF00571">
    <property type="entry name" value="CBS"/>
    <property type="match status" value="1"/>
</dbReference>
<dbReference type="SUPFAM" id="SSF54631">
    <property type="entry name" value="CBS-domain pair"/>
    <property type="match status" value="1"/>
</dbReference>
<evidence type="ECO:0000313" key="2">
    <source>
        <dbReference type="EMBL" id="SVD17684.1"/>
    </source>
</evidence>
<dbReference type="EMBL" id="UINC01134255">
    <property type="protein sequence ID" value="SVD17684.1"/>
    <property type="molecule type" value="Genomic_DNA"/>
</dbReference>
<dbReference type="InterPro" id="IPR046342">
    <property type="entry name" value="CBS_dom_sf"/>
</dbReference>
<reference evidence="2" key="1">
    <citation type="submission" date="2018-05" db="EMBL/GenBank/DDBJ databases">
        <authorList>
            <person name="Lanie J.A."/>
            <person name="Ng W.-L."/>
            <person name="Kazmierczak K.M."/>
            <person name="Andrzejewski T.M."/>
            <person name="Davidsen T.M."/>
            <person name="Wayne K.J."/>
            <person name="Tettelin H."/>
            <person name="Glass J.I."/>
            <person name="Rusch D."/>
            <person name="Podicherti R."/>
            <person name="Tsui H.-C.T."/>
            <person name="Winkler M.E."/>
        </authorList>
    </citation>
    <scope>NUCLEOTIDE SEQUENCE</scope>
</reference>
<feature type="domain" description="CBS" evidence="1">
    <location>
        <begin position="71"/>
        <end position="129"/>
    </location>
</feature>
<evidence type="ECO:0000259" key="1">
    <source>
        <dbReference type="PROSITE" id="PS51371"/>
    </source>
</evidence>
<accession>A0A382T6A9</accession>
<sequence>MLPAIEDIADQIKKSGTSQRKICIALKLDVTWLNKVLKKKIPDPSYKKIKAIFDYLEKKASTNEKTADEVCAHPLITVKIGMTLGDISKKLQKNAFDQAPVKDQYRDDIIGVITSKMIVELLQTSNFDKKTFLKKEHVKSVLTVPYDYPAVNLVKNLGYQPCILVEKNGKKYGIITDEDMMMHLFS</sequence>